<dbReference type="EMBL" id="JBHIRY010000001">
    <property type="protein sequence ID" value="MFB5759041.1"/>
    <property type="molecule type" value="Genomic_DNA"/>
</dbReference>
<evidence type="ECO:0000313" key="1">
    <source>
        <dbReference type="EMBL" id="MFB5759041.1"/>
    </source>
</evidence>
<name>A0ABV5BV75_9BACL</name>
<evidence type="ECO:0000313" key="2">
    <source>
        <dbReference type="Proteomes" id="UP001580430"/>
    </source>
</evidence>
<protein>
    <recommendedName>
        <fullName evidence="3">Aspartyl-phosphate phosphatase Spo0E family protein</fullName>
    </recommendedName>
</protein>
<organism evidence="1 2">
    <name type="scientific">Paenibacillus medicaginis</name>
    <dbReference type="NCBI Taxonomy" id="1470560"/>
    <lineage>
        <taxon>Bacteria</taxon>
        <taxon>Bacillati</taxon>
        <taxon>Bacillota</taxon>
        <taxon>Bacilli</taxon>
        <taxon>Bacillales</taxon>
        <taxon>Paenibacillaceae</taxon>
        <taxon>Paenibacillus</taxon>
    </lineage>
</organism>
<reference evidence="1 2" key="1">
    <citation type="submission" date="2024-09" db="EMBL/GenBank/DDBJ databases">
        <title>Paenibacillus zeirhizospherea sp. nov., isolated from surface of the maize (Zea mays) roots in a horticulture field, Hungary.</title>
        <authorList>
            <person name="Marton D."/>
            <person name="Farkas M."/>
            <person name="Bedics A."/>
            <person name="Toth E."/>
            <person name="Tancsics A."/>
            <person name="Boka K."/>
            <person name="Marati G."/>
            <person name="Kriszt B."/>
            <person name="Cserhati M."/>
        </authorList>
    </citation>
    <scope>NUCLEOTIDE SEQUENCE [LARGE SCALE GENOMIC DNA]</scope>
    <source>
        <strain evidence="1 2">JCM 18446</strain>
    </source>
</reference>
<accession>A0ABV5BV75</accession>
<keyword evidence="2" id="KW-1185">Reference proteome</keyword>
<comment type="caution">
    <text evidence="1">The sequence shown here is derived from an EMBL/GenBank/DDBJ whole genome shotgun (WGS) entry which is preliminary data.</text>
</comment>
<sequence length="49" mass="5806">MNKVKKTMQGLRNEYFELTGEYPSAAGYGLFSSKEDLMYLIRLEKELRR</sequence>
<gene>
    <name evidence="1" type="ORF">ACE5LO_01410</name>
</gene>
<proteinExistence type="predicted"/>
<dbReference type="Proteomes" id="UP001580430">
    <property type="component" value="Unassembled WGS sequence"/>
</dbReference>
<evidence type="ECO:0008006" key="3">
    <source>
        <dbReference type="Google" id="ProtNLM"/>
    </source>
</evidence>
<dbReference type="RefSeq" id="WP_375518293.1">
    <property type="nucleotide sequence ID" value="NZ_JBHIRY010000001.1"/>
</dbReference>